<dbReference type="PANTHER" id="PTHR34982">
    <property type="entry name" value="YOP PROTEINS TRANSLOCATION PROTEIN L"/>
    <property type="match status" value="1"/>
</dbReference>
<protein>
    <recommendedName>
        <fullName evidence="4">Flagellar assembly protein FliH</fullName>
    </recommendedName>
</protein>
<dbReference type="GO" id="GO:0044781">
    <property type="term" value="P:bacterial-type flagellum organization"/>
    <property type="evidence" value="ECO:0007669"/>
    <property type="project" value="UniProtKB-KW"/>
</dbReference>
<evidence type="ECO:0000256" key="1">
    <source>
        <dbReference type="ARBA" id="ARBA00003041"/>
    </source>
</evidence>
<dbReference type="GO" id="GO:0015031">
    <property type="term" value="P:protein transport"/>
    <property type="evidence" value="ECO:0007669"/>
    <property type="project" value="UniProtKB-KW"/>
</dbReference>
<dbReference type="GO" id="GO:0009288">
    <property type="term" value="C:bacterial-type flagellum"/>
    <property type="evidence" value="ECO:0007669"/>
    <property type="project" value="InterPro"/>
</dbReference>
<evidence type="ECO:0000256" key="4">
    <source>
        <dbReference type="ARBA" id="ARBA00016507"/>
    </source>
</evidence>
<dbReference type="Pfam" id="PF02108">
    <property type="entry name" value="FliH"/>
    <property type="match status" value="1"/>
</dbReference>
<comment type="similarity">
    <text evidence="3">Belongs to the FliH family.</text>
</comment>
<feature type="domain" description="Flagellar assembly protein FliH/Type III secretion system HrpE" evidence="10">
    <location>
        <begin position="116"/>
        <end position="240"/>
    </location>
</feature>
<keyword evidence="8" id="KW-0653">Protein transport</keyword>
<dbReference type="PANTHER" id="PTHR34982:SF1">
    <property type="entry name" value="FLAGELLAR ASSEMBLY PROTEIN FLIH"/>
    <property type="match status" value="1"/>
</dbReference>
<keyword evidence="7" id="KW-1005">Bacterial flagellum biogenesis</keyword>
<keyword evidence="11" id="KW-0969">Cilium</keyword>
<evidence type="ECO:0000256" key="3">
    <source>
        <dbReference type="ARBA" id="ARBA00006602"/>
    </source>
</evidence>
<dbReference type="AlphaFoldDB" id="D2TYF2"/>
<evidence type="ECO:0000256" key="6">
    <source>
        <dbReference type="ARBA" id="ARBA00022490"/>
    </source>
</evidence>
<keyword evidence="5" id="KW-0813">Transport</keyword>
<evidence type="ECO:0000313" key="11">
    <source>
        <dbReference type="EMBL" id="CBA72439.1"/>
    </source>
</evidence>
<evidence type="ECO:0000256" key="2">
    <source>
        <dbReference type="ARBA" id="ARBA00004496"/>
    </source>
</evidence>
<keyword evidence="11" id="KW-0966">Cell projection</keyword>
<dbReference type="NCBIfam" id="NF004266">
    <property type="entry name" value="PRK05687.1-1"/>
    <property type="match status" value="1"/>
</dbReference>
<sequence length="251" mass="27636">MVKKPMSKKSLSTWQPWLPDEITLWPGLNPVINSQHVVSEAPLTDQSEKDVLAHINQLDDLKAQAKEIGYQEGYAAGQQAGLTDGQQQGYQAGYQQGLAEGHQAGTDNAKNEMAAITQQWQALLSEFRHSLEGLDSFIASRLMQIALQAARQVLGQPAVCDGSALLNQISHFLQQDPLLTGRPQLQVNPNDMALVESQLGDSLTANGWRLIAVPELHRYGCKISAENSELDASLETRWLELCQLIMPEKCP</sequence>
<proteinExistence type="inferred from homology"/>
<evidence type="ECO:0000256" key="8">
    <source>
        <dbReference type="ARBA" id="ARBA00022927"/>
    </source>
</evidence>
<dbReference type="GO" id="GO:0005829">
    <property type="term" value="C:cytosol"/>
    <property type="evidence" value="ECO:0007669"/>
    <property type="project" value="TreeGrafter"/>
</dbReference>
<dbReference type="EMBL" id="FN545182">
    <property type="protein sequence ID" value="CBA72439.1"/>
    <property type="molecule type" value="Genomic_DNA"/>
</dbReference>
<dbReference type="InterPro" id="IPR000563">
    <property type="entry name" value="Flag_FliH"/>
</dbReference>
<keyword evidence="11" id="KW-0282">Flagellum</keyword>
<dbReference type="GO" id="GO:0071973">
    <property type="term" value="P:bacterial-type flagellum-dependent cell motility"/>
    <property type="evidence" value="ECO:0007669"/>
    <property type="project" value="InterPro"/>
</dbReference>
<dbReference type="InterPro" id="IPR051472">
    <property type="entry name" value="T3SS_Stator/FliH"/>
</dbReference>
<accession>D2TYF2</accession>
<keyword evidence="9" id="KW-1006">Bacterial flagellum protein export</keyword>
<evidence type="ECO:0000256" key="9">
    <source>
        <dbReference type="ARBA" id="ARBA00023225"/>
    </source>
</evidence>
<comment type="subcellular location">
    <subcellularLocation>
        <location evidence="2">Cytoplasm</location>
    </subcellularLocation>
</comment>
<keyword evidence="6" id="KW-0963">Cytoplasm</keyword>
<dbReference type="GO" id="GO:0003774">
    <property type="term" value="F:cytoskeletal motor activity"/>
    <property type="evidence" value="ECO:0007669"/>
    <property type="project" value="InterPro"/>
</dbReference>
<name>D2TYF2_9GAMM</name>
<reference evidence="11" key="1">
    <citation type="journal article" date="2010" name="Insect Mol. Biol.">
        <title>The draft genome sequence of Arsenophonus nasoniae, son-killer bacterium of Nasonia vitripennis, reveals genes associated with virulence and symbiosis.</title>
        <authorList>
            <person name="Wilkes T."/>
            <person name="Darby A.C."/>
            <person name="Choi J."/>
            <person name="Colborne J.K."/>
            <person name="Werren J.H."/>
            <person name="Hurst G.D.D."/>
        </authorList>
    </citation>
    <scope>NUCLEOTIDE SEQUENCE</scope>
</reference>
<organism evidence="11">
    <name type="scientific">Arsenophonus nasoniae</name>
    <name type="common">son-killer infecting Nasonia vitripennis</name>
    <dbReference type="NCBI Taxonomy" id="638"/>
    <lineage>
        <taxon>Bacteria</taxon>
        <taxon>Pseudomonadati</taxon>
        <taxon>Pseudomonadota</taxon>
        <taxon>Gammaproteobacteria</taxon>
        <taxon>Enterobacterales</taxon>
        <taxon>Morganellaceae</taxon>
        <taxon>Arsenophonus</taxon>
    </lineage>
</organism>
<evidence type="ECO:0000256" key="5">
    <source>
        <dbReference type="ARBA" id="ARBA00022448"/>
    </source>
</evidence>
<gene>
    <name evidence="11" type="primary">fliH</name>
    <name evidence="11" type="ORF">ARN_11710</name>
</gene>
<evidence type="ECO:0000259" key="10">
    <source>
        <dbReference type="Pfam" id="PF02108"/>
    </source>
</evidence>
<evidence type="ECO:0000256" key="7">
    <source>
        <dbReference type="ARBA" id="ARBA00022795"/>
    </source>
</evidence>
<dbReference type="InterPro" id="IPR018035">
    <property type="entry name" value="Flagellar_FliH/T3SS_HrpE"/>
</dbReference>
<comment type="function">
    <text evidence="1">Needed for flagellar regrowth and assembly.</text>
</comment>
<dbReference type="PRINTS" id="PR01003">
    <property type="entry name" value="FLGFLIH"/>
</dbReference>